<dbReference type="HOGENOM" id="CLU_121969_0_0_10"/>
<accession>J0P3Q5</accession>
<feature type="domain" description="CRISPR type III-associated protein" evidence="2">
    <location>
        <begin position="9"/>
        <end position="191"/>
    </location>
</feature>
<name>J0P3Q5_9BACT</name>
<gene>
    <name evidence="3" type="ORF">SapgrDRAFT_2819</name>
</gene>
<dbReference type="CDD" id="cd09726">
    <property type="entry name" value="RAMP_I_III"/>
    <property type="match status" value="1"/>
</dbReference>
<proteinExistence type="predicted"/>
<dbReference type="AlphaFoldDB" id="J0P3Q5"/>
<dbReference type="PANTHER" id="PTHR35579:SF3">
    <property type="entry name" value="CRISPR SYSTEM CMS ENDORIBONUCLEASE CSM3"/>
    <property type="match status" value="1"/>
</dbReference>
<sequence length="195" mass="21778">MTYKINYEIEFFSNWHLGSGLAISADVDAATLKDDHGLPYVPGKTLKGILKDAASLLAENAYKGIDKAFVDRIFGINDKDADAQESSLKHYQAQAYFSNAYLSEQLANWLTNENVGNQTKLFQRYSSTAIDQETGIAVDKSLRTIEVCIPISLYGTIDNLQSKEDVEKMKLVLVAVKKMGQNRHRGLGRLELKKI</sequence>
<dbReference type="OrthoDB" id="163151at2"/>
<dbReference type="EMBL" id="JH719942">
    <property type="protein sequence ID" value="EJF54474.1"/>
    <property type="molecule type" value="Genomic_DNA"/>
</dbReference>
<dbReference type="Proteomes" id="UP000005113">
    <property type="component" value="Unassembled WGS sequence"/>
</dbReference>
<protein>
    <submittedName>
        <fullName evidence="3">Putative RAMP superfamily protein probably involved in DNA repair</fullName>
    </submittedName>
</protein>
<dbReference type="InterPro" id="IPR052216">
    <property type="entry name" value="CRISPR_Csm3_endoribonuclease"/>
</dbReference>
<evidence type="ECO:0000313" key="3">
    <source>
        <dbReference type="EMBL" id="EJF54474.1"/>
    </source>
</evidence>
<dbReference type="PANTHER" id="PTHR35579">
    <property type="entry name" value="CRISPR SYSTEM CMS ENDORIBONUCLEASE CSM3"/>
    <property type="match status" value="1"/>
</dbReference>
<evidence type="ECO:0000256" key="1">
    <source>
        <dbReference type="ARBA" id="ARBA00023118"/>
    </source>
</evidence>
<organism evidence="3 4">
    <name type="scientific">Saprospira grandis DSM 2844</name>
    <dbReference type="NCBI Taxonomy" id="694433"/>
    <lineage>
        <taxon>Bacteria</taxon>
        <taxon>Pseudomonadati</taxon>
        <taxon>Bacteroidota</taxon>
        <taxon>Saprospiria</taxon>
        <taxon>Saprospirales</taxon>
        <taxon>Saprospiraceae</taxon>
        <taxon>Saprospira</taxon>
    </lineage>
</organism>
<evidence type="ECO:0000313" key="4">
    <source>
        <dbReference type="Proteomes" id="UP000005113"/>
    </source>
</evidence>
<dbReference type="RefSeq" id="WP_002660208.1">
    <property type="nucleotide sequence ID" value="NZ_JH719942.1"/>
</dbReference>
<dbReference type="InterPro" id="IPR005537">
    <property type="entry name" value="RAMP_III_fam"/>
</dbReference>
<dbReference type="Pfam" id="PF03787">
    <property type="entry name" value="RAMPs"/>
    <property type="match status" value="1"/>
</dbReference>
<reference evidence="4" key="1">
    <citation type="journal article" date="2012" name="Stand. Genomic Sci.">
        <title>Permanent draft genome sequence of the gliding predator Saprospira grandis strain Sa g1 (= HR1).</title>
        <authorList>
            <person name="Mavromatis K."/>
            <person name="Chertkov O."/>
            <person name="Lapidus A."/>
            <person name="Nolan M."/>
            <person name="Lucas S."/>
            <person name="Tice H."/>
            <person name="Del Rio T.G."/>
            <person name="Cheng J.F."/>
            <person name="Han C."/>
            <person name="Tapia R."/>
            <person name="Bruce D."/>
            <person name="Goodwin L.A."/>
            <person name="Pitluck S."/>
            <person name="Huntemann M."/>
            <person name="Liolios K."/>
            <person name="Pagani I."/>
            <person name="Ivanova N."/>
            <person name="Mikhailova N."/>
            <person name="Pati A."/>
            <person name="Chen A."/>
            <person name="Palaniappan K."/>
            <person name="Land M."/>
            <person name="Brambilla E.M."/>
            <person name="Rohde M."/>
            <person name="Spring S."/>
            <person name="Goker M."/>
            <person name="Detter J.C."/>
            <person name="Bristow J."/>
            <person name="Eisen J.A."/>
            <person name="Markowitz V."/>
            <person name="Hugenholtz P."/>
            <person name="Kyrpides N.C."/>
            <person name="Klenk H.P."/>
            <person name="Woyke T."/>
        </authorList>
    </citation>
    <scope>NUCLEOTIDE SEQUENCE [LARGE SCALE GENOMIC DNA]</scope>
    <source>
        <strain evidence="4">DSM 2844</strain>
    </source>
</reference>
<keyword evidence="1" id="KW-0051">Antiviral defense</keyword>
<dbReference type="GO" id="GO:0051607">
    <property type="term" value="P:defense response to virus"/>
    <property type="evidence" value="ECO:0007669"/>
    <property type="project" value="UniProtKB-KW"/>
</dbReference>
<evidence type="ECO:0000259" key="2">
    <source>
        <dbReference type="Pfam" id="PF03787"/>
    </source>
</evidence>